<keyword evidence="7" id="KW-1133">Transmembrane helix</keyword>
<protein>
    <recommendedName>
        <fullName evidence="9">Cystatin fetuin-A-type domain-containing protein</fullName>
    </recommendedName>
</protein>
<feature type="chain" id="PRO_5035459007" description="Cystatin fetuin-A-type domain-containing protein" evidence="8">
    <location>
        <begin position="20"/>
        <end position="468"/>
    </location>
</feature>
<evidence type="ECO:0000256" key="7">
    <source>
        <dbReference type="SAM" id="Phobius"/>
    </source>
</evidence>
<evidence type="ECO:0000313" key="11">
    <source>
        <dbReference type="Proteomes" id="UP000694395"/>
    </source>
</evidence>
<evidence type="ECO:0000256" key="6">
    <source>
        <dbReference type="ARBA" id="ARBA00023180"/>
    </source>
</evidence>
<dbReference type="GO" id="GO:0072562">
    <property type="term" value="C:blood microparticle"/>
    <property type="evidence" value="ECO:0007669"/>
    <property type="project" value="TreeGrafter"/>
</dbReference>
<keyword evidence="6" id="KW-0325">Glycoprotein</keyword>
<reference evidence="10" key="3">
    <citation type="submission" date="2025-09" db="UniProtKB">
        <authorList>
            <consortium name="Ensembl"/>
        </authorList>
    </citation>
    <scope>IDENTIFICATION</scope>
</reference>
<keyword evidence="3 8" id="KW-0732">Signal</keyword>
<evidence type="ECO:0000256" key="4">
    <source>
        <dbReference type="ARBA" id="ARBA00022737"/>
    </source>
</evidence>
<evidence type="ECO:0000256" key="1">
    <source>
        <dbReference type="ARBA" id="ARBA00004613"/>
    </source>
</evidence>
<organism evidence="10 11">
    <name type="scientific">Oncorhynchus mykiss</name>
    <name type="common">Rainbow trout</name>
    <name type="synonym">Salmo gairdneri</name>
    <dbReference type="NCBI Taxonomy" id="8022"/>
    <lineage>
        <taxon>Eukaryota</taxon>
        <taxon>Metazoa</taxon>
        <taxon>Chordata</taxon>
        <taxon>Craniata</taxon>
        <taxon>Vertebrata</taxon>
        <taxon>Euteleostomi</taxon>
        <taxon>Actinopterygii</taxon>
        <taxon>Neopterygii</taxon>
        <taxon>Teleostei</taxon>
        <taxon>Protacanthopterygii</taxon>
        <taxon>Salmoniformes</taxon>
        <taxon>Salmonidae</taxon>
        <taxon>Salmoninae</taxon>
        <taxon>Oncorhynchus</taxon>
    </lineage>
</organism>
<dbReference type="PANTHER" id="PTHR13814:SF6">
    <property type="entry name" value="ALPHA-2-HS-GLYCOPROTEIN"/>
    <property type="match status" value="1"/>
</dbReference>
<evidence type="ECO:0000259" key="9">
    <source>
        <dbReference type="PROSITE" id="PS51529"/>
    </source>
</evidence>
<keyword evidence="4" id="KW-0677">Repeat</keyword>
<dbReference type="InterPro" id="IPR000010">
    <property type="entry name" value="Cystatin_dom"/>
</dbReference>
<dbReference type="InterPro" id="IPR050735">
    <property type="entry name" value="Kininogen_Fetuin_HRG"/>
</dbReference>
<dbReference type="Ensembl" id="ENSOMYT00000161684.1">
    <property type="protein sequence ID" value="ENSOMYP00000141695.1"/>
    <property type="gene ID" value="ENSOMYG00000066260.1"/>
</dbReference>
<keyword evidence="7" id="KW-0812">Transmembrane</keyword>
<dbReference type="InterPro" id="IPR046350">
    <property type="entry name" value="Cystatin_sf"/>
</dbReference>
<accession>A0A8L0DVF1</accession>
<dbReference type="GO" id="GO:0031012">
    <property type="term" value="C:extracellular matrix"/>
    <property type="evidence" value="ECO:0007669"/>
    <property type="project" value="TreeGrafter"/>
</dbReference>
<reference evidence="10" key="1">
    <citation type="submission" date="2020-07" db="EMBL/GenBank/DDBJ databases">
        <title>A long reads based de novo assembly of the rainbow trout Arlee double haploid line genome.</title>
        <authorList>
            <person name="Gao G."/>
            <person name="Palti Y."/>
        </authorList>
    </citation>
    <scope>NUCLEOTIDE SEQUENCE [LARGE SCALE GENOMIC DNA]</scope>
</reference>
<dbReference type="PROSITE" id="PS51529">
    <property type="entry name" value="CYSTATIN_FETUIN_A"/>
    <property type="match status" value="1"/>
</dbReference>
<dbReference type="Gene3D" id="3.10.450.10">
    <property type="match status" value="2"/>
</dbReference>
<sequence length="468" mass="53461">MRGLVILSVLTVWALNCASVPTRDTSGRHWSCDEKEKEPGARLAMLSINNKHFHGYKFQLSNITFSTVEKGQSDCKLHLELDLQETTCHIINPKSFEECDIRQDYETVSHYTTMANQTLNNISDTCQSCRERDTFSAEKMVRMCPDCPILLPLHSPEGLESVKAGLRQFNMDHNYTSYFKLMEVGRITSGYMMMTGMNYYAELAIVETECNAKSRIDTQACKPLCPDEAVRQLATSSSSYSLLTITIIIFTPHYYHHHTHSSLLPSSYSLLTITIIILTPHYYHHHIHSSLLPSSYSLLTITIIILTPHYYHHHTHSSLLPSSYSLLTITIIIFTPHYYHHHIHSSLLPSSYSLLTITIIILTPHYYHHHIHSSLLPSSYSLLTITIIILTPHVLPSSYSLLTITIIIFTPHYYHHHIHSSLLPSSYSLLTITIIILTPHYYHHHIHSSLLPSSYSLLTITIIILTPH</sequence>
<dbReference type="Pfam" id="PF00031">
    <property type="entry name" value="Cystatin"/>
    <property type="match status" value="1"/>
</dbReference>
<feature type="transmembrane region" description="Helical" evidence="7">
    <location>
        <begin position="238"/>
        <end position="255"/>
    </location>
</feature>
<evidence type="ECO:0000313" key="10">
    <source>
        <dbReference type="Ensembl" id="ENSOMYP00000141695.1"/>
    </source>
</evidence>
<keyword evidence="7" id="KW-0472">Membrane</keyword>
<evidence type="ECO:0000256" key="8">
    <source>
        <dbReference type="SAM" id="SignalP"/>
    </source>
</evidence>
<keyword evidence="5" id="KW-1015">Disulfide bond</keyword>
<dbReference type="GO" id="GO:0004869">
    <property type="term" value="F:cysteine-type endopeptidase inhibitor activity"/>
    <property type="evidence" value="ECO:0007669"/>
    <property type="project" value="InterPro"/>
</dbReference>
<dbReference type="Proteomes" id="UP000694395">
    <property type="component" value="Chromosome 5"/>
</dbReference>
<feature type="transmembrane region" description="Helical" evidence="7">
    <location>
        <begin position="267"/>
        <end position="283"/>
    </location>
</feature>
<feature type="domain" description="Cystatin fetuin-A-type" evidence="9">
    <location>
        <begin position="142"/>
        <end position="253"/>
    </location>
</feature>
<evidence type="ECO:0000256" key="2">
    <source>
        <dbReference type="ARBA" id="ARBA00022525"/>
    </source>
</evidence>
<feature type="transmembrane region" description="Helical" evidence="7">
    <location>
        <begin position="351"/>
        <end position="368"/>
    </location>
</feature>
<dbReference type="PANTHER" id="PTHR13814">
    <property type="entry name" value="FETUIN"/>
    <property type="match status" value="1"/>
</dbReference>
<dbReference type="InterPro" id="IPR025760">
    <property type="entry name" value="Cystatin_Fetuin_A"/>
</dbReference>
<evidence type="ECO:0000256" key="5">
    <source>
        <dbReference type="ARBA" id="ARBA00023157"/>
    </source>
</evidence>
<dbReference type="AlphaFoldDB" id="A0A8L0DVF1"/>
<evidence type="ECO:0000256" key="3">
    <source>
        <dbReference type="ARBA" id="ARBA00022729"/>
    </source>
</evidence>
<keyword evidence="11" id="KW-1185">Reference proteome</keyword>
<feature type="signal peptide" evidence="8">
    <location>
        <begin position="1"/>
        <end position="19"/>
    </location>
</feature>
<feature type="transmembrane region" description="Helical" evidence="7">
    <location>
        <begin position="319"/>
        <end position="339"/>
    </location>
</feature>
<proteinExistence type="predicted"/>
<feature type="transmembrane region" description="Helical" evidence="7">
    <location>
        <begin position="421"/>
        <end position="442"/>
    </location>
</feature>
<feature type="transmembrane region" description="Helical" evidence="7">
    <location>
        <begin position="380"/>
        <end position="409"/>
    </location>
</feature>
<dbReference type="SUPFAM" id="SSF54403">
    <property type="entry name" value="Cystatin/monellin"/>
    <property type="match status" value="2"/>
</dbReference>
<reference evidence="10" key="2">
    <citation type="submission" date="2025-08" db="UniProtKB">
        <authorList>
            <consortium name="Ensembl"/>
        </authorList>
    </citation>
    <scope>IDENTIFICATION</scope>
</reference>
<keyword evidence="2" id="KW-0964">Secreted</keyword>
<comment type="subcellular location">
    <subcellularLocation>
        <location evidence="1">Secreted</location>
    </subcellularLocation>
</comment>
<dbReference type="GeneTree" id="ENSGT00950000182930"/>
<name>A0A8L0DVF1_ONCMY</name>